<feature type="compositionally biased region" description="Basic and acidic residues" evidence="1">
    <location>
        <begin position="218"/>
        <end position="231"/>
    </location>
</feature>
<organism evidence="2 3">
    <name type="scientific">Dentipellis fragilis</name>
    <dbReference type="NCBI Taxonomy" id="205917"/>
    <lineage>
        <taxon>Eukaryota</taxon>
        <taxon>Fungi</taxon>
        <taxon>Dikarya</taxon>
        <taxon>Basidiomycota</taxon>
        <taxon>Agaricomycotina</taxon>
        <taxon>Agaricomycetes</taxon>
        <taxon>Russulales</taxon>
        <taxon>Hericiaceae</taxon>
        <taxon>Dentipellis</taxon>
    </lineage>
</organism>
<accession>A0A4Y9YNH3</accession>
<comment type="caution">
    <text evidence="2">The sequence shown here is derived from an EMBL/GenBank/DDBJ whole genome shotgun (WGS) entry which is preliminary data.</text>
</comment>
<evidence type="ECO:0000313" key="2">
    <source>
        <dbReference type="EMBL" id="TFY63061.1"/>
    </source>
</evidence>
<feature type="compositionally biased region" description="Polar residues" evidence="1">
    <location>
        <begin position="75"/>
        <end position="91"/>
    </location>
</feature>
<protein>
    <submittedName>
        <fullName evidence="2">Uncharacterized protein</fullName>
    </submittedName>
</protein>
<reference evidence="2 3" key="1">
    <citation type="submission" date="2019-02" db="EMBL/GenBank/DDBJ databases">
        <title>Genome sequencing of the rare red list fungi Dentipellis fragilis.</title>
        <authorList>
            <person name="Buettner E."/>
            <person name="Kellner H."/>
        </authorList>
    </citation>
    <scope>NUCLEOTIDE SEQUENCE [LARGE SCALE GENOMIC DNA]</scope>
    <source>
        <strain evidence="2 3">DSM 105465</strain>
    </source>
</reference>
<gene>
    <name evidence="2" type="ORF">EVG20_g6472</name>
</gene>
<evidence type="ECO:0000313" key="3">
    <source>
        <dbReference type="Proteomes" id="UP000298327"/>
    </source>
</evidence>
<dbReference type="Proteomes" id="UP000298327">
    <property type="component" value="Unassembled WGS sequence"/>
</dbReference>
<evidence type="ECO:0000256" key="1">
    <source>
        <dbReference type="SAM" id="MobiDB-lite"/>
    </source>
</evidence>
<proteinExistence type="predicted"/>
<name>A0A4Y9YNH3_9AGAM</name>
<feature type="region of interest" description="Disordered" evidence="1">
    <location>
        <begin position="201"/>
        <end position="259"/>
    </location>
</feature>
<dbReference type="AlphaFoldDB" id="A0A4Y9YNH3"/>
<feature type="region of interest" description="Disordered" evidence="1">
    <location>
        <begin position="65"/>
        <end position="111"/>
    </location>
</feature>
<dbReference type="EMBL" id="SEOQ01000434">
    <property type="protein sequence ID" value="TFY63061.1"/>
    <property type="molecule type" value="Genomic_DNA"/>
</dbReference>
<keyword evidence="3" id="KW-1185">Reference proteome</keyword>
<sequence length="259" mass="27712">MRTAVLSVSKLCSVQDVQPREAALVLKSSTDALCLTTVAMHMPVSCAPTKWPILQTLPLVKPPESPRWAPLSARCPNSQAKDQKTASSPVTMQREAAAAGQQSRSPGRKRAVTCSVSQLDALAQEGTGMALAGVPSGLPPFGVHTTPDAPHFPRPDSPPFLPFGQPAATTLSAPAHSGMVGGTHPPMHSPVEKAIRTVAAPKLKRELPDEIRDEETDNAQRRRDRDVDDRVNLNIEHFARRHTSCSGSTGPGRGYEESD</sequence>